<dbReference type="InterPro" id="IPR035907">
    <property type="entry name" value="Hppk_sf"/>
</dbReference>
<keyword evidence="6" id="KW-0547">Nucleotide-binding</keyword>
<dbReference type="GO" id="GO:0046654">
    <property type="term" value="P:tetrahydrofolate biosynthetic process"/>
    <property type="evidence" value="ECO:0007669"/>
    <property type="project" value="UniProtKB-UniPathway"/>
</dbReference>
<dbReference type="HOGENOM" id="CLU_097916_5_0_7"/>
<keyword evidence="16" id="KW-1185">Reference proteome</keyword>
<evidence type="ECO:0000256" key="1">
    <source>
        <dbReference type="ARBA" id="ARBA00005051"/>
    </source>
</evidence>
<keyword evidence="8" id="KW-0067">ATP-binding</keyword>
<keyword evidence="13" id="KW-0812">Transmembrane</keyword>
<evidence type="ECO:0000256" key="3">
    <source>
        <dbReference type="ARBA" id="ARBA00013253"/>
    </source>
</evidence>
<protein>
    <recommendedName>
        <fullName evidence="4">2-amino-4-hydroxy-6-hydroxymethyldihydropteridine pyrophosphokinase</fullName>
        <ecNumber evidence="3">2.7.6.3</ecNumber>
    </recommendedName>
    <alternativeName>
        <fullName evidence="11">6-hydroxymethyl-7,8-dihydropterin pyrophosphokinase</fullName>
    </alternativeName>
    <alternativeName>
        <fullName evidence="12">7,8-dihydro-6-hydroxymethylpterin-pyrophosphokinase</fullName>
    </alternativeName>
</protein>
<keyword evidence="13" id="KW-1133">Transmembrane helix</keyword>
<dbReference type="GO" id="GO:0046656">
    <property type="term" value="P:folic acid biosynthetic process"/>
    <property type="evidence" value="ECO:0007669"/>
    <property type="project" value="UniProtKB-KW"/>
</dbReference>
<dbReference type="RefSeq" id="WP_011115982.1">
    <property type="nucleotide sequence ID" value="NC_004917.1"/>
</dbReference>
<comment type="function">
    <text evidence="10">Catalyzes the transfer of pyrophosphate from adenosine triphosphate (ATP) to 6-hydroxymethyl-7,8-dihydropterin, an enzymatic step in folate biosynthesis pathway.</text>
</comment>
<evidence type="ECO:0000256" key="9">
    <source>
        <dbReference type="ARBA" id="ARBA00022909"/>
    </source>
</evidence>
<keyword evidence="13" id="KW-0472">Membrane</keyword>
<dbReference type="UniPathway" id="UPA00077">
    <property type="reaction ID" value="UER00155"/>
</dbReference>
<keyword evidence="7 15" id="KW-0418">Kinase</keyword>
<dbReference type="KEGG" id="hhe:HH_1142"/>
<dbReference type="eggNOG" id="COG0801">
    <property type="taxonomic scope" value="Bacteria"/>
</dbReference>
<dbReference type="Proteomes" id="UP000002495">
    <property type="component" value="Chromosome"/>
</dbReference>
<dbReference type="AlphaFoldDB" id="Q7VH25"/>
<gene>
    <name evidence="15" type="primary">folK</name>
    <name evidence="15" type="ordered locus">HH_1142</name>
</gene>
<organism evidence="15 16">
    <name type="scientific">Helicobacter hepaticus (strain ATCC 51449 / 3B1)</name>
    <dbReference type="NCBI Taxonomy" id="235279"/>
    <lineage>
        <taxon>Bacteria</taxon>
        <taxon>Pseudomonadati</taxon>
        <taxon>Campylobacterota</taxon>
        <taxon>Epsilonproteobacteria</taxon>
        <taxon>Campylobacterales</taxon>
        <taxon>Helicobacteraceae</taxon>
        <taxon>Helicobacter</taxon>
    </lineage>
</organism>
<dbReference type="GO" id="GO:0016301">
    <property type="term" value="F:kinase activity"/>
    <property type="evidence" value="ECO:0007669"/>
    <property type="project" value="UniProtKB-KW"/>
</dbReference>
<dbReference type="CDD" id="cd00483">
    <property type="entry name" value="HPPK"/>
    <property type="match status" value="1"/>
</dbReference>
<dbReference type="EC" id="2.7.6.3" evidence="3"/>
<evidence type="ECO:0000256" key="13">
    <source>
        <dbReference type="SAM" id="Phobius"/>
    </source>
</evidence>
<evidence type="ECO:0000256" key="8">
    <source>
        <dbReference type="ARBA" id="ARBA00022840"/>
    </source>
</evidence>
<dbReference type="NCBIfam" id="TIGR01498">
    <property type="entry name" value="folK"/>
    <property type="match status" value="1"/>
</dbReference>
<evidence type="ECO:0000256" key="7">
    <source>
        <dbReference type="ARBA" id="ARBA00022777"/>
    </source>
</evidence>
<evidence type="ECO:0000313" key="16">
    <source>
        <dbReference type="Proteomes" id="UP000002495"/>
    </source>
</evidence>
<dbReference type="InterPro" id="IPR000550">
    <property type="entry name" value="Hppk"/>
</dbReference>
<dbReference type="SUPFAM" id="SSF55083">
    <property type="entry name" value="6-hydroxymethyl-7,8-dihydropterin pyrophosphokinase, HPPK"/>
    <property type="match status" value="1"/>
</dbReference>
<evidence type="ECO:0000256" key="6">
    <source>
        <dbReference type="ARBA" id="ARBA00022741"/>
    </source>
</evidence>
<dbReference type="OrthoDB" id="9808041at2"/>
<dbReference type="PANTHER" id="PTHR43071">
    <property type="entry name" value="2-AMINO-4-HYDROXY-6-HYDROXYMETHYLDIHYDROPTERIDINE PYROPHOSPHOKINASE"/>
    <property type="match status" value="1"/>
</dbReference>
<proteinExistence type="inferred from homology"/>
<dbReference type="GO" id="GO:0005524">
    <property type="term" value="F:ATP binding"/>
    <property type="evidence" value="ECO:0007669"/>
    <property type="project" value="UniProtKB-KW"/>
</dbReference>
<keyword evidence="5 15" id="KW-0808">Transferase</keyword>
<keyword evidence="9" id="KW-0289">Folate biosynthesis</keyword>
<evidence type="ECO:0000256" key="10">
    <source>
        <dbReference type="ARBA" id="ARBA00029409"/>
    </source>
</evidence>
<dbReference type="GO" id="GO:0003848">
    <property type="term" value="F:2-amino-4-hydroxy-6-hydroxymethyldihydropteridine diphosphokinase activity"/>
    <property type="evidence" value="ECO:0007669"/>
    <property type="project" value="UniProtKB-EC"/>
</dbReference>
<evidence type="ECO:0000256" key="11">
    <source>
        <dbReference type="ARBA" id="ARBA00029766"/>
    </source>
</evidence>
<reference evidence="15 16" key="1">
    <citation type="journal article" date="2003" name="Proc. Natl. Acad. Sci. U.S.A.">
        <title>The complete genome sequence of the carcinogenic bacterium Helicobacter hepaticus.</title>
        <authorList>
            <person name="Suerbaum S."/>
            <person name="Josenhans C."/>
            <person name="Sterzenbach T."/>
            <person name="Drescher B."/>
            <person name="Brandt P."/>
            <person name="Bell M."/>
            <person name="Droege M."/>
            <person name="Fartmann B."/>
            <person name="Fischer H.-P."/>
            <person name="Ge Z."/>
            <person name="Hoerster A."/>
            <person name="Holland R."/>
            <person name="Klein K."/>
            <person name="Koenig J."/>
            <person name="Macko L."/>
            <person name="Mendz G.L."/>
            <person name="Nyakatura G."/>
            <person name="Schauer D.B."/>
            <person name="Shen Z."/>
            <person name="Weber J."/>
            <person name="Frosch M."/>
            <person name="Fox J.G."/>
        </authorList>
    </citation>
    <scope>NUCLEOTIDE SEQUENCE [LARGE SCALE GENOMIC DNA]</scope>
    <source>
        <strain evidence="16">ATCC 51449 / 3B1</strain>
    </source>
</reference>
<dbReference type="Pfam" id="PF01288">
    <property type="entry name" value="HPPK"/>
    <property type="match status" value="1"/>
</dbReference>
<sequence>MAYKSAQILSSKHYPYRLHKKFQKPISPKYRNIFMLGLGSNQGLCTFLNEKGSIAILESVFMWFDSCSYIEILCTSPLWRNPPFGFESQDDFYNAIMVCGSNLSLVEIYGLIFYIERRFGRERKRAFKNAPRTLDIDIIFFNALHIKRPYLQVPHSFYDVRASVMLPLSFIETYM</sequence>
<evidence type="ECO:0000256" key="4">
    <source>
        <dbReference type="ARBA" id="ARBA00016218"/>
    </source>
</evidence>
<accession>Q7VH25</accession>
<dbReference type="PANTHER" id="PTHR43071:SF1">
    <property type="entry name" value="2-AMINO-4-HYDROXY-6-HYDROXYMETHYLDIHYDROPTERIDINE PYROPHOSPHOKINASE"/>
    <property type="match status" value="1"/>
</dbReference>
<evidence type="ECO:0000256" key="2">
    <source>
        <dbReference type="ARBA" id="ARBA00005810"/>
    </source>
</evidence>
<dbReference type="EMBL" id="AE017125">
    <property type="protein sequence ID" value="AAP77739.1"/>
    <property type="molecule type" value="Genomic_DNA"/>
</dbReference>
<feature type="domain" description="7,8-dihydro-6-hydroxymethylpterin-pyrophosphokinase" evidence="14">
    <location>
        <begin position="128"/>
        <end position="139"/>
    </location>
</feature>
<evidence type="ECO:0000256" key="12">
    <source>
        <dbReference type="ARBA" id="ARBA00033413"/>
    </source>
</evidence>
<dbReference type="PROSITE" id="PS00794">
    <property type="entry name" value="HPPK"/>
    <property type="match status" value="1"/>
</dbReference>
<comment type="similarity">
    <text evidence="2">Belongs to the HPPK family.</text>
</comment>
<evidence type="ECO:0000259" key="14">
    <source>
        <dbReference type="PROSITE" id="PS00794"/>
    </source>
</evidence>
<evidence type="ECO:0000313" key="15">
    <source>
        <dbReference type="EMBL" id="AAP77739.1"/>
    </source>
</evidence>
<feature type="transmembrane region" description="Helical" evidence="13">
    <location>
        <begin position="92"/>
        <end position="115"/>
    </location>
</feature>
<name>Q7VH25_HELHP</name>
<evidence type="ECO:0000256" key="5">
    <source>
        <dbReference type="ARBA" id="ARBA00022679"/>
    </source>
</evidence>
<dbReference type="Gene3D" id="3.30.70.560">
    <property type="entry name" value="7,8-Dihydro-6-hydroxymethylpterin-pyrophosphokinase HPPK"/>
    <property type="match status" value="1"/>
</dbReference>
<dbReference type="STRING" id="235279.HH_1142"/>
<comment type="pathway">
    <text evidence="1">Cofactor biosynthesis; tetrahydrofolate biosynthesis; 2-amino-4-hydroxy-6-hydroxymethyl-7,8-dihydropteridine diphosphate from 7,8-dihydroneopterin triphosphate: step 4/4.</text>
</comment>